<evidence type="ECO:0000313" key="2">
    <source>
        <dbReference type="Proteomes" id="UP000199527"/>
    </source>
</evidence>
<reference evidence="2" key="1">
    <citation type="submission" date="2016-10" db="EMBL/GenBank/DDBJ databases">
        <authorList>
            <person name="Varghese N."/>
            <person name="Submissions S."/>
        </authorList>
    </citation>
    <scope>NUCLEOTIDE SEQUENCE [LARGE SCALE GENOMIC DNA]</scope>
    <source>
        <strain evidence="2">DSM 23317</strain>
    </source>
</reference>
<dbReference type="Proteomes" id="UP000199527">
    <property type="component" value="Unassembled WGS sequence"/>
</dbReference>
<evidence type="ECO:0000313" key="1">
    <source>
        <dbReference type="EMBL" id="SDK26298.1"/>
    </source>
</evidence>
<gene>
    <name evidence="1" type="ORF">SAMN04488540_12330</name>
</gene>
<proteinExistence type="predicted"/>
<accession>A0A1G9AG97</accession>
<name>A0A1G9AG97_9GAMM</name>
<dbReference type="EMBL" id="FNEM01000023">
    <property type="protein sequence ID" value="SDK26298.1"/>
    <property type="molecule type" value="Genomic_DNA"/>
</dbReference>
<dbReference type="AlphaFoldDB" id="A0A1G9AG97"/>
<organism evidence="1 2">
    <name type="scientific">Ferrimonas sediminum</name>
    <dbReference type="NCBI Taxonomy" id="718193"/>
    <lineage>
        <taxon>Bacteria</taxon>
        <taxon>Pseudomonadati</taxon>
        <taxon>Pseudomonadota</taxon>
        <taxon>Gammaproteobacteria</taxon>
        <taxon>Alteromonadales</taxon>
        <taxon>Ferrimonadaceae</taxon>
        <taxon>Ferrimonas</taxon>
    </lineage>
</organism>
<keyword evidence="2" id="KW-1185">Reference proteome</keyword>
<sequence length="968" mass="110313">MVAEHVASCASQRQQSLTGDLVVYIELLRCPLNSNDVVETSLSLTYIRIHLCQRHRFPVAKQRFSYFLHLAKHLIEKGIVKESVYLPKRIQSTAEFESYKAKVIPDKILEKIATKPTTQELFDNALSSCCPSKIAKCLNEYTNSFKTKARRLHKIPLIVFLKQASASHSKWYELPSIIQDELQKYNEDLNTRSIKSRPTSRSQYINVKNALSMLIEHNMLPKDTHLPDFRRKPTKEHAARPIRRPLTASAIDEKLKHMSTRLDADVYGLITVHVRSRAIKAREQQELIKDLVTYTEILCESFNSNDADVTSNNLAYIYIHVCQTYVFLSAKKRVKELSLLVEHLIQKGIVDEFISLPKRMHSAAEYESCKAKTIPAKVLEKIATKPSGQKLFNNTLRSCCSLKIAKRLAEHVNSFKARERKSHRKPLVEFLNQISAIHSKWYEHPRIIQGELLKYRGSLLNRLTRNSAYRDFQNVKNAISVLIEHNLLPQDTHLPDNLRKLTNVEKVRKENPLIAQVDLYDETRRQSYVDTPTFIQDLKAELSKNLKLLVKEAQNIVYKGYHKFLTKDALVARSQRNEYLSHPELLVSKIKNKKVLSYAKKINPFAPLHPLEEENRIAYYDYHFDSLIKHIKPNKISELKFGQGILEYFGLTPLISSAMQIIITEELGINPHSLYNAKVSSDGHEQEFVQVDDEGGVRIKTLKARAKRVSTRTAKGSLAALANIDAQNINAAACLKMALEMGARARESLGAKSLWTCLLVTEKAGVPWTSTFQTYFAIIRDRAYSESGSEALKVATLKKVRCSKGVFIYLESNGDILKAATYFGNQVKTALNRYIPTYLAELIYRVKIRSFQNILLFMAVASDDSPSGSLGISEKDFKRKVTQAFSNPDMGGRMFEKLTKPISSEKKEIVKYFCVSDKNIQLALKYAKYGTDETLKADCVTVLSKISEGPVIMKQMLRKAYIVVQNSI</sequence>
<protein>
    <submittedName>
        <fullName evidence="1">Uncharacterized protein</fullName>
    </submittedName>
</protein>